<dbReference type="GO" id="GO:0005975">
    <property type="term" value="P:carbohydrate metabolic process"/>
    <property type="evidence" value="ECO:0007669"/>
    <property type="project" value="InterPro"/>
</dbReference>
<dbReference type="Pfam" id="PF13802">
    <property type="entry name" value="Gal_mutarotas_2"/>
    <property type="match status" value="1"/>
</dbReference>
<dbReference type="PANTHER" id="PTHR22762">
    <property type="entry name" value="ALPHA-GLUCOSIDASE"/>
    <property type="match status" value="1"/>
</dbReference>
<organism evidence="5 6">
    <name type="scientific">Dacryopinax primogenitus (strain DJM 731)</name>
    <name type="common">Brown rot fungus</name>
    <dbReference type="NCBI Taxonomy" id="1858805"/>
    <lineage>
        <taxon>Eukaryota</taxon>
        <taxon>Fungi</taxon>
        <taxon>Dikarya</taxon>
        <taxon>Basidiomycota</taxon>
        <taxon>Agaricomycotina</taxon>
        <taxon>Dacrymycetes</taxon>
        <taxon>Dacrymycetales</taxon>
        <taxon>Dacrymycetaceae</taxon>
        <taxon>Dacryopinax</taxon>
    </lineage>
</organism>
<dbReference type="InterPro" id="IPR017853">
    <property type="entry name" value="GH"/>
</dbReference>
<dbReference type="OMA" id="LPRGRWY"/>
<dbReference type="GO" id="GO:0004553">
    <property type="term" value="F:hydrolase activity, hydrolyzing O-glycosyl compounds"/>
    <property type="evidence" value="ECO:0007669"/>
    <property type="project" value="InterPro"/>
</dbReference>
<evidence type="ECO:0000313" key="5">
    <source>
        <dbReference type="EMBL" id="EJT98267.1"/>
    </source>
</evidence>
<dbReference type="AlphaFoldDB" id="M5G3D1"/>
<dbReference type="EMBL" id="JH795874">
    <property type="protein sequence ID" value="EJT98267.1"/>
    <property type="molecule type" value="Genomic_DNA"/>
</dbReference>
<keyword evidence="2" id="KW-0378">Hydrolase</keyword>
<name>M5G3D1_DACPD</name>
<evidence type="ECO:0000259" key="3">
    <source>
        <dbReference type="Pfam" id="PF01055"/>
    </source>
</evidence>
<feature type="domain" description="Glycoside hydrolase family 31 N-terminal" evidence="4">
    <location>
        <begin position="155"/>
        <end position="214"/>
    </location>
</feature>
<comment type="similarity">
    <text evidence="1 2">Belongs to the glycosyl hydrolase 31 family.</text>
</comment>
<dbReference type="OrthoDB" id="1334205at2759"/>
<dbReference type="SUPFAM" id="SSF51445">
    <property type="entry name" value="(Trans)glycosidases"/>
    <property type="match status" value="1"/>
</dbReference>
<feature type="domain" description="Glycoside hydrolase family 31 TIM barrel" evidence="3">
    <location>
        <begin position="266"/>
        <end position="620"/>
    </location>
</feature>
<evidence type="ECO:0000313" key="6">
    <source>
        <dbReference type="Proteomes" id="UP000030653"/>
    </source>
</evidence>
<sequence>MRDRILTNFVLDQKAPSAQSVRCTNPEGFEYILTCLSPSILKLTLTSPDHPAPVHSNIVWDTPAEGFHAVDYAEDGKVRLSMGAPKEGGVQLELALPHLTLRASALWPLPGSSAPPSLVVLHSDLPNRTFACTPHGLTHYSVIPGLPGALEALHLGLGEKAAPLGLTNRRFEVTGKDAANYDAWRTDPLYKHTPWLITLKKGGGYAVGLYNASNSDGVWNVGCEVDDPWGRYKFYAQDVGGIEEYLIFGRTTRDVLRDWARLVGFPLLPPRHWLGYLASSMGYAESDDPPAQQLLEDFPRKCREEDIPCSAMHLSSGYTVAMTTPKHRQVFTLNTHRYPSFPSLFANYHAQGMRIAPNIKPFVLRTHPAFPALLAKGAVFKDAQGELAETRIWSALPGENASGAWLDMTSEEGRRWWYAGVKGLVDAGADAMWNDNDEFSLHDDSYQCAWTLPSLPDAGKGTKEVGLVGRMVHTELLGQASYEALRDADSRRRPFILTRSANVGTLKWCASTWSGDNWTSWETLRGNVAMCLNAGMSLMHSYGHDVGGFGGPLPTIELFTRWVQSCVYNPRFCIHSFKPTVTNKAGTSTINEPWMHPSVTHLIRASIKRRYELLPYLYALHWESHEKAEPLNTWLGWGEFEADPEVYSVKVFEGYDFWLGTGRLLVASVGYENDIDRKVYLPHTAEEPTRGYYLLTPPYSFHTPGWVTVPTPLEHIAVFAWVGSVIPIGKDKVTVTSREGLDRVGRSGTKAVLDDELGPDGLPGVVGVDDWRGVELYPSPKDAEPVKKVRKWGWEWTEDDGESLVPQPTRVKVEYWVEGEEIVVVARRGGGWEVAWGGSVWVTLPRGDDRAVRGANMKEEKGRVWWEVKVQLN</sequence>
<dbReference type="STRING" id="1858805.M5G3D1"/>
<evidence type="ECO:0000259" key="4">
    <source>
        <dbReference type="Pfam" id="PF13802"/>
    </source>
</evidence>
<accession>M5G3D1</accession>
<dbReference type="Gene3D" id="3.20.20.80">
    <property type="entry name" value="Glycosidases"/>
    <property type="match status" value="1"/>
</dbReference>
<gene>
    <name evidence="5" type="ORF">DACRYDRAFT_96803</name>
</gene>
<dbReference type="CDD" id="cd14752">
    <property type="entry name" value="GH31_N"/>
    <property type="match status" value="1"/>
</dbReference>
<dbReference type="Pfam" id="PF01055">
    <property type="entry name" value="Glyco_hydro_31_2nd"/>
    <property type="match status" value="1"/>
</dbReference>
<dbReference type="GO" id="GO:0030246">
    <property type="term" value="F:carbohydrate binding"/>
    <property type="evidence" value="ECO:0007669"/>
    <property type="project" value="InterPro"/>
</dbReference>
<dbReference type="RefSeq" id="XP_040625165.1">
    <property type="nucleotide sequence ID" value="XM_040777403.1"/>
</dbReference>
<dbReference type="InterPro" id="IPR000322">
    <property type="entry name" value="Glyco_hydro_31_TIM"/>
</dbReference>
<keyword evidence="2" id="KW-0326">Glycosidase</keyword>
<dbReference type="InterPro" id="IPR025887">
    <property type="entry name" value="Glyco_hydro_31_N_dom"/>
</dbReference>
<evidence type="ECO:0000256" key="1">
    <source>
        <dbReference type="ARBA" id="ARBA00007806"/>
    </source>
</evidence>
<proteinExistence type="inferred from homology"/>
<dbReference type="Proteomes" id="UP000030653">
    <property type="component" value="Unassembled WGS sequence"/>
</dbReference>
<dbReference type="GeneID" id="63692465"/>
<evidence type="ECO:0000256" key="2">
    <source>
        <dbReference type="RuleBase" id="RU361185"/>
    </source>
</evidence>
<dbReference type="PANTHER" id="PTHR22762:SF165">
    <property type="entry name" value="PUTATIVE (AFU_ORTHOLOGUE AFUA_1G06560)-RELATED"/>
    <property type="match status" value="1"/>
</dbReference>
<keyword evidence="6" id="KW-1185">Reference proteome</keyword>
<protein>
    <submittedName>
        <fullName evidence="5">Uncharacterized protein</fullName>
    </submittedName>
</protein>
<dbReference type="SUPFAM" id="SSF74650">
    <property type="entry name" value="Galactose mutarotase-like"/>
    <property type="match status" value="1"/>
</dbReference>
<reference evidence="5 6" key="1">
    <citation type="journal article" date="2012" name="Science">
        <title>The Paleozoic origin of enzymatic lignin decomposition reconstructed from 31 fungal genomes.</title>
        <authorList>
            <person name="Floudas D."/>
            <person name="Binder M."/>
            <person name="Riley R."/>
            <person name="Barry K."/>
            <person name="Blanchette R.A."/>
            <person name="Henrissat B."/>
            <person name="Martinez A.T."/>
            <person name="Otillar R."/>
            <person name="Spatafora J.W."/>
            <person name="Yadav J.S."/>
            <person name="Aerts A."/>
            <person name="Benoit I."/>
            <person name="Boyd A."/>
            <person name="Carlson A."/>
            <person name="Copeland A."/>
            <person name="Coutinho P.M."/>
            <person name="de Vries R.P."/>
            <person name="Ferreira P."/>
            <person name="Findley K."/>
            <person name="Foster B."/>
            <person name="Gaskell J."/>
            <person name="Glotzer D."/>
            <person name="Gorecki P."/>
            <person name="Heitman J."/>
            <person name="Hesse C."/>
            <person name="Hori C."/>
            <person name="Igarashi K."/>
            <person name="Jurgens J.A."/>
            <person name="Kallen N."/>
            <person name="Kersten P."/>
            <person name="Kohler A."/>
            <person name="Kuees U."/>
            <person name="Kumar T.K.A."/>
            <person name="Kuo A."/>
            <person name="LaButti K."/>
            <person name="Larrondo L.F."/>
            <person name="Lindquist E."/>
            <person name="Ling A."/>
            <person name="Lombard V."/>
            <person name="Lucas S."/>
            <person name="Lundell T."/>
            <person name="Martin R."/>
            <person name="McLaughlin D.J."/>
            <person name="Morgenstern I."/>
            <person name="Morin E."/>
            <person name="Murat C."/>
            <person name="Nagy L.G."/>
            <person name="Nolan M."/>
            <person name="Ohm R.A."/>
            <person name="Patyshakuliyeva A."/>
            <person name="Rokas A."/>
            <person name="Ruiz-Duenas F.J."/>
            <person name="Sabat G."/>
            <person name="Salamov A."/>
            <person name="Samejima M."/>
            <person name="Schmutz J."/>
            <person name="Slot J.C."/>
            <person name="St John F."/>
            <person name="Stenlid J."/>
            <person name="Sun H."/>
            <person name="Sun S."/>
            <person name="Syed K."/>
            <person name="Tsang A."/>
            <person name="Wiebenga A."/>
            <person name="Young D."/>
            <person name="Pisabarro A."/>
            <person name="Eastwood D.C."/>
            <person name="Martin F."/>
            <person name="Cullen D."/>
            <person name="Grigoriev I.V."/>
            <person name="Hibbett D.S."/>
        </authorList>
    </citation>
    <scope>NUCLEOTIDE SEQUENCE [LARGE SCALE GENOMIC DNA]</scope>
    <source>
        <strain evidence="5 6">DJM-731 SS1</strain>
    </source>
</reference>
<dbReference type="InterPro" id="IPR011013">
    <property type="entry name" value="Gal_mutarotase_sf_dom"/>
</dbReference>
<dbReference type="HOGENOM" id="CLU_000631_9_0_1"/>
<dbReference type="Gene3D" id="2.60.40.1760">
    <property type="entry name" value="glycosyl hydrolase (family 31)"/>
    <property type="match status" value="1"/>
</dbReference>